<evidence type="ECO:0000313" key="4">
    <source>
        <dbReference type="EMBL" id="RFU95309.1"/>
    </source>
</evidence>
<organism evidence="4 5">
    <name type="scientific">Sphaerochaeta halotolerans</name>
    <dbReference type="NCBI Taxonomy" id="2293840"/>
    <lineage>
        <taxon>Bacteria</taxon>
        <taxon>Pseudomonadati</taxon>
        <taxon>Spirochaetota</taxon>
        <taxon>Spirochaetia</taxon>
        <taxon>Spirochaetales</taxon>
        <taxon>Sphaerochaetaceae</taxon>
        <taxon>Sphaerochaeta</taxon>
    </lineage>
</organism>
<proteinExistence type="predicted"/>
<evidence type="ECO:0000313" key="5">
    <source>
        <dbReference type="Proteomes" id="UP000264002"/>
    </source>
</evidence>
<feature type="DNA-binding region" description="H-T-H motif" evidence="2">
    <location>
        <begin position="27"/>
        <end position="46"/>
    </location>
</feature>
<dbReference type="PROSITE" id="PS50977">
    <property type="entry name" value="HTH_TETR_2"/>
    <property type="match status" value="1"/>
</dbReference>
<reference evidence="4 5" key="2">
    <citation type="submission" date="2018-09" db="EMBL/GenBank/DDBJ databases">
        <title>Genome of Sphaerochaeta halotolerans strain 4-11.</title>
        <authorList>
            <person name="Nazina T.N."/>
            <person name="Sokolova D.S."/>
        </authorList>
    </citation>
    <scope>NUCLEOTIDE SEQUENCE [LARGE SCALE GENOMIC DNA]</scope>
    <source>
        <strain evidence="4 5">4-11</strain>
    </source>
</reference>
<gene>
    <name evidence="4" type="ORF">DYP60_04635</name>
</gene>
<dbReference type="Proteomes" id="UP000264002">
    <property type="component" value="Unassembled WGS sequence"/>
</dbReference>
<dbReference type="PANTHER" id="PTHR43479:SF11">
    <property type="entry name" value="ACREF_ENVCD OPERON REPRESSOR-RELATED"/>
    <property type="match status" value="1"/>
</dbReference>
<dbReference type="PANTHER" id="PTHR43479">
    <property type="entry name" value="ACREF/ENVCD OPERON REPRESSOR-RELATED"/>
    <property type="match status" value="1"/>
</dbReference>
<dbReference type="SUPFAM" id="SSF46689">
    <property type="entry name" value="Homeodomain-like"/>
    <property type="match status" value="1"/>
</dbReference>
<keyword evidence="1 2" id="KW-0238">DNA-binding</keyword>
<accession>A0A372MHQ8</accession>
<dbReference type="AlphaFoldDB" id="A0A372MHQ8"/>
<dbReference type="Gene3D" id="1.10.10.60">
    <property type="entry name" value="Homeodomain-like"/>
    <property type="match status" value="1"/>
</dbReference>
<dbReference type="InterPro" id="IPR001647">
    <property type="entry name" value="HTH_TetR"/>
</dbReference>
<keyword evidence="5" id="KW-1185">Reference proteome</keyword>
<feature type="domain" description="HTH tetR-type" evidence="3">
    <location>
        <begin position="4"/>
        <end position="64"/>
    </location>
</feature>
<dbReference type="EMBL" id="QUWK01000004">
    <property type="protein sequence ID" value="RFU95309.1"/>
    <property type="molecule type" value="Genomic_DNA"/>
</dbReference>
<dbReference type="Pfam" id="PF00440">
    <property type="entry name" value="TetR_N"/>
    <property type="match status" value="1"/>
</dbReference>
<protein>
    <submittedName>
        <fullName evidence="4">TetR/AcrR family transcriptional regulator</fullName>
    </submittedName>
</protein>
<name>A0A372MHQ8_9SPIR</name>
<dbReference type="GO" id="GO:0003677">
    <property type="term" value="F:DNA binding"/>
    <property type="evidence" value="ECO:0007669"/>
    <property type="project" value="UniProtKB-UniRule"/>
</dbReference>
<dbReference type="Gene3D" id="1.10.357.10">
    <property type="entry name" value="Tetracycline Repressor, domain 2"/>
    <property type="match status" value="1"/>
</dbReference>
<evidence type="ECO:0000256" key="2">
    <source>
        <dbReference type="PROSITE-ProRule" id="PRU00335"/>
    </source>
</evidence>
<evidence type="ECO:0000259" key="3">
    <source>
        <dbReference type="PROSITE" id="PS50977"/>
    </source>
</evidence>
<reference evidence="5" key="1">
    <citation type="submission" date="2018-08" db="EMBL/GenBank/DDBJ databases">
        <authorList>
            <person name="Grouzdev D.S."/>
            <person name="Krutkina M.S."/>
        </authorList>
    </citation>
    <scope>NUCLEOTIDE SEQUENCE [LARGE SCALE GENOMIC DNA]</scope>
    <source>
        <strain evidence="5">4-11</strain>
    </source>
</reference>
<comment type="caution">
    <text evidence="4">The sequence shown here is derived from an EMBL/GenBank/DDBJ whole genome shotgun (WGS) entry which is preliminary data.</text>
</comment>
<evidence type="ECO:0000256" key="1">
    <source>
        <dbReference type="ARBA" id="ARBA00023125"/>
    </source>
</evidence>
<dbReference type="InterPro" id="IPR009057">
    <property type="entry name" value="Homeodomain-like_sf"/>
</dbReference>
<dbReference type="InterPro" id="IPR050624">
    <property type="entry name" value="HTH-type_Tx_Regulator"/>
</dbReference>
<sequence>MHTTTMKQQLILSLLNLGSQLGLDAVSLSLLAKQNNISKAAIFHHFQSREALVSELFSYCNTLAYKQKGTISLDGSASEVLNRAMAHWHHMYEDEVMRSFYRIIESEALTHKEAASIKRTLDEMLIGQSSILLESLSNSGRLDIEDLDLAIQSFSSVVQRFLYRILLDDDPDIEWEEERFINRFCSLYSIQ</sequence>